<feature type="domain" description="CNNM transmembrane" evidence="12">
    <location>
        <begin position="1"/>
        <end position="196"/>
    </location>
</feature>
<dbReference type="PANTHER" id="PTHR43099:SF5">
    <property type="entry name" value="HLYC_CORC FAMILY TRANSPORTER"/>
    <property type="match status" value="1"/>
</dbReference>
<evidence type="ECO:0000256" key="4">
    <source>
        <dbReference type="ARBA" id="ARBA00022737"/>
    </source>
</evidence>
<keyword evidence="5 9" id="KW-1133">Transmembrane helix</keyword>
<dbReference type="AlphaFoldDB" id="A0A8J7FKV9"/>
<dbReference type="Gene3D" id="3.30.465.10">
    <property type="match status" value="1"/>
</dbReference>
<evidence type="ECO:0000256" key="3">
    <source>
        <dbReference type="ARBA" id="ARBA00022692"/>
    </source>
</evidence>
<proteinExistence type="predicted"/>
<evidence type="ECO:0000256" key="2">
    <source>
        <dbReference type="ARBA" id="ARBA00022475"/>
    </source>
</evidence>
<name>A0A8J7FKV9_9NEIS</name>
<dbReference type="InterPro" id="IPR000644">
    <property type="entry name" value="CBS_dom"/>
</dbReference>
<keyword evidence="4" id="KW-0677">Repeat</keyword>
<dbReference type="EMBL" id="JADFUA010000005">
    <property type="protein sequence ID" value="MBE9609642.1"/>
    <property type="molecule type" value="Genomic_DNA"/>
</dbReference>
<keyword evidence="3 9" id="KW-0812">Transmembrane</keyword>
<dbReference type="GO" id="GO:0005886">
    <property type="term" value="C:plasma membrane"/>
    <property type="evidence" value="ECO:0007669"/>
    <property type="project" value="UniProtKB-SubCell"/>
</dbReference>
<dbReference type="SMART" id="SM01091">
    <property type="entry name" value="CorC_HlyC"/>
    <property type="match status" value="1"/>
</dbReference>
<dbReference type="RefSeq" id="WP_194116172.1">
    <property type="nucleotide sequence ID" value="NZ_JADFUA010000005.1"/>
</dbReference>
<evidence type="ECO:0000256" key="10">
    <source>
        <dbReference type="SAM" id="Phobius"/>
    </source>
</evidence>
<dbReference type="InterPro" id="IPR044751">
    <property type="entry name" value="Ion_transp-like_CBS"/>
</dbReference>
<dbReference type="PANTHER" id="PTHR43099">
    <property type="entry name" value="UPF0053 PROTEIN YRKA"/>
    <property type="match status" value="1"/>
</dbReference>
<reference evidence="13 14" key="1">
    <citation type="submission" date="2020-10" db="EMBL/GenBank/DDBJ databases">
        <title>The genome sequence of Chitinilyticum litopenaei 4Y14.</title>
        <authorList>
            <person name="Liu Y."/>
        </authorList>
    </citation>
    <scope>NUCLEOTIDE SEQUENCE [LARGE SCALE GENOMIC DNA]</scope>
    <source>
        <strain evidence="13 14">4Y14</strain>
    </source>
</reference>
<keyword evidence="7 9" id="KW-0472">Membrane</keyword>
<dbReference type="InterPro" id="IPR046342">
    <property type="entry name" value="CBS_dom_sf"/>
</dbReference>
<comment type="subcellular location">
    <subcellularLocation>
        <location evidence="1">Cell membrane</location>
        <topology evidence="1">Multi-pass membrane protein</topology>
    </subcellularLocation>
</comment>
<evidence type="ECO:0000313" key="14">
    <source>
        <dbReference type="Proteomes" id="UP000604481"/>
    </source>
</evidence>
<dbReference type="InterPro" id="IPR036318">
    <property type="entry name" value="FAD-bd_PCMH-like_sf"/>
</dbReference>
<dbReference type="SUPFAM" id="SSF54631">
    <property type="entry name" value="CBS-domain pair"/>
    <property type="match status" value="1"/>
</dbReference>
<feature type="transmembrane region" description="Helical" evidence="10">
    <location>
        <begin position="131"/>
        <end position="153"/>
    </location>
</feature>
<dbReference type="CDD" id="cd04590">
    <property type="entry name" value="CBS_pair_CorC_HlyC_assoc"/>
    <property type="match status" value="1"/>
</dbReference>
<evidence type="ECO:0000256" key="6">
    <source>
        <dbReference type="ARBA" id="ARBA00023122"/>
    </source>
</evidence>
<dbReference type="PROSITE" id="PS51846">
    <property type="entry name" value="CNNM"/>
    <property type="match status" value="1"/>
</dbReference>
<evidence type="ECO:0000313" key="13">
    <source>
        <dbReference type="EMBL" id="MBE9609642.1"/>
    </source>
</evidence>
<protein>
    <submittedName>
        <fullName evidence="13">HlyC/CorC family transporter</fullName>
    </submittedName>
</protein>
<dbReference type="InterPro" id="IPR016169">
    <property type="entry name" value="FAD-bd_PCMH_sub2"/>
</dbReference>
<evidence type="ECO:0000256" key="8">
    <source>
        <dbReference type="PROSITE-ProRule" id="PRU00703"/>
    </source>
</evidence>
<keyword evidence="14" id="KW-1185">Reference proteome</keyword>
<evidence type="ECO:0000259" key="11">
    <source>
        <dbReference type="PROSITE" id="PS51371"/>
    </source>
</evidence>
<dbReference type="GO" id="GO:0050660">
    <property type="term" value="F:flavin adenine dinucleotide binding"/>
    <property type="evidence" value="ECO:0007669"/>
    <property type="project" value="InterPro"/>
</dbReference>
<comment type="caution">
    <text evidence="13">The sequence shown here is derived from an EMBL/GenBank/DDBJ whole genome shotgun (WGS) entry which is preliminary data.</text>
</comment>
<evidence type="ECO:0000259" key="12">
    <source>
        <dbReference type="PROSITE" id="PS51846"/>
    </source>
</evidence>
<dbReference type="Pfam" id="PF00571">
    <property type="entry name" value="CBS"/>
    <property type="match status" value="2"/>
</dbReference>
<keyword evidence="2" id="KW-1003">Cell membrane</keyword>
<feature type="domain" description="CBS" evidence="11">
    <location>
        <begin position="215"/>
        <end position="276"/>
    </location>
</feature>
<evidence type="ECO:0000256" key="1">
    <source>
        <dbReference type="ARBA" id="ARBA00004651"/>
    </source>
</evidence>
<evidence type="ECO:0000256" key="9">
    <source>
        <dbReference type="PROSITE-ProRule" id="PRU01193"/>
    </source>
</evidence>
<sequence>MEYLLLLGLVLLNGVFAMSEIALVTARKARLAKAAEAGDRGAQLARKLGEDPTKFLSTIQIGITSISLLNGIVGEAVLAAPLAQWLMLEGVAEKWAHPLATALVVIVVTYVSIVLGELVPKRLGQISPERIARLVAWPVQLLASITRPFVWLLTASTHAVLHLLRVRHDAQPGVTEEEIEALLAEGSQAGVIEAQEHAIVRNVFRLDDRLLGSLMTPRADLVYLDLDDPLERNLQRIEAHNFMRYPVCRGGLDNLLGVLDARQLLAAQFKGLNGALPLDQLQTCDFVPESLSGMALLEQFRGAALPMAFVVNEYGDLEGLVTLQDLLEAMTGEFHAQGSDDVWAVARQDGSWLLEAAMPIPELKDLLGLKQIPDEDRARYHTLGGMVLQLLGRIPATGECCEWEGWVLEVVDMDGPRIDKLLARRMTKPEQGSPSPQ</sequence>
<dbReference type="InterPro" id="IPR005170">
    <property type="entry name" value="Transptr-assoc_dom"/>
</dbReference>
<evidence type="ECO:0000256" key="5">
    <source>
        <dbReference type="ARBA" id="ARBA00022989"/>
    </source>
</evidence>
<feature type="transmembrane region" description="Helical" evidence="10">
    <location>
        <begin position="95"/>
        <end position="119"/>
    </location>
</feature>
<gene>
    <name evidence="13" type="ORF">INR99_09775</name>
</gene>
<dbReference type="Proteomes" id="UP000604481">
    <property type="component" value="Unassembled WGS sequence"/>
</dbReference>
<accession>A0A8J7FKV9</accession>
<keyword evidence="6 8" id="KW-0129">CBS domain</keyword>
<dbReference type="Gene3D" id="3.10.580.10">
    <property type="entry name" value="CBS-domain"/>
    <property type="match status" value="1"/>
</dbReference>
<evidence type="ECO:0000256" key="7">
    <source>
        <dbReference type="ARBA" id="ARBA00023136"/>
    </source>
</evidence>
<dbReference type="Pfam" id="PF01595">
    <property type="entry name" value="CNNM"/>
    <property type="match status" value="1"/>
</dbReference>
<dbReference type="PROSITE" id="PS51371">
    <property type="entry name" value="CBS"/>
    <property type="match status" value="1"/>
</dbReference>
<dbReference type="Pfam" id="PF03471">
    <property type="entry name" value="CorC_HlyC"/>
    <property type="match status" value="1"/>
</dbReference>
<dbReference type="InterPro" id="IPR002550">
    <property type="entry name" value="CNNM"/>
</dbReference>
<dbReference type="SUPFAM" id="SSF56176">
    <property type="entry name" value="FAD-binding/transporter-associated domain-like"/>
    <property type="match status" value="1"/>
</dbReference>
<dbReference type="InterPro" id="IPR051676">
    <property type="entry name" value="UPF0053_domain"/>
</dbReference>
<organism evidence="13 14">
    <name type="scientific">Chitinilyticum piscinae</name>
    <dbReference type="NCBI Taxonomy" id="2866724"/>
    <lineage>
        <taxon>Bacteria</taxon>
        <taxon>Pseudomonadati</taxon>
        <taxon>Pseudomonadota</taxon>
        <taxon>Betaproteobacteria</taxon>
        <taxon>Neisseriales</taxon>
        <taxon>Chitinibacteraceae</taxon>
        <taxon>Chitinilyticum</taxon>
    </lineage>
</organism>